<reference evidence="3 4" key="1">
    <citation type="journal article" date="2017" name="Int. J. Syst. Evol. Microbiol.">
        <title>Marinicauda algicola sp. nov., isolated from a marine red alga Rhodosorus marinus.</title>
        <authorList>
            <person name="Jeong S.E."/>
            <person name="Jeon S.H."/>
            <person name="Chun B.H."/>
            <person name="Kim D.W."/>
            <person name="Jeon C.O."/>
        </authorList>
    </citation>
    <scope>NUCLEOTIDE SEQUENCE [LARGE SCALE GENOMIC DNA]</scope>
    <source>
        <strain evidence="3 4">JCM 31718</strain>
    </source>
</reference>
<dbReference type="SUPFAM" id="SSF50630">
    <property type="entry name" value="Acid proteases"/>
    <property type="match status" value="2"/>
</dbReference>
<dbReference type="CDD" id="cd05483">
    <property type="entry name" value="retropepsin_like_bacteria"/>
    <property type="match status" value="1"/>
</dbReference>
<protein>
    <recommendedName>
        <fullName evidence="5">Peptidase A2 domain-containing protein</fullName>
    </recommendedName>
</protein>
<feature type="compositionally biased region" description="Basic and acidic residues" evidence="1">
    <location>
        <begin position="290"/>
        <end position="299"/>
    </location>
</feature>
<dbReference type="OrthoDB" id="107347at2"/>
<dbReference type="Gene3D" id="2.40.70.10">
    <property type="entry name" value="Acid Proteases"/>
    <property type="match status" value="2"/>
</dbReference>
<feature type="region of interest" description="Disordered" evidence="1">
    <location>
        <begin position="280"/>
        <end position="299"/>
    </location>
</feature>
<evidence type="ECO:0008006" key="5">
    <source>
        <dbReference type="Google" id="ProtNLM"/>
    </source>
</evidence>
<dbReference type="InterPro" id="IPR034122">
    <property type="entry name" value="Retropepsin-like_bacterial"/>
</dbReference>
<dbReference type="EMBL" id="SRXW01000007">
    <property type="protein sequence ID" value="TGY87182.1"/>
    <property type="molecule type" value="Genomic_DNA"/>
</dbReference>
<feature type="chain" id="PRO_5020992717" description="Peptidase A2 domain-containing protein" evidence="2">
    <location>
        <begin position="23"/>
        <end position="299"/>
    </location>
</feature>
<keyword evidence="4" id="KW-1185">Reference proteome</keyword>
<dbReference type="Pfam" id="PF13650">
    <property type="entry name" value="Asp_protease_2"/>
    <property type="match status" value="2"/>
</dbReference>
<dbReference type="InterPro" id="IPR001969">
    <property type="entry name" value="Aspartic_peptidase_AS"/>
</dbReference>
<dbReference type="RefSeq" id="WP_135997485.1">
    <property type="nucleotide sequence ID" value="NZ_CP071057.1"/>
</dbReference>
<dbReference type="InterPro" id="IPR021109">
    <property type="entry name" value="Peptidase_aspartic_dom_sf"/>
</dbReference>
<evidence type="ECO:0000313" key="4">
    <source>
        <dbReference type="Proteomes" id="UP000308054"/>
    </source>
</evidence>
<evidence type="ECO:0000256" key="2">
    <source>
        <dbReference type="SAM" id="SignalP"/>
    </source>
</evidence>
<evidence type="ECO:0000313" key="3">
    <source>
        <dbReference type="EMBL" id="TGY87182.1"/>
    </source>
</evidence>
<organism evidence="3 4">
    <name type="scientific">Marinicauda algicola</name>
    <dbReference type="NCBI Taxonomy" id="2029849"/>
    <lineage>
        <taxon>Bacteria</taxon>
        <taxon>Pseudomonadati</taxon>
        <taxon>Pseudomonadota</taxon>
        <taxon>Alphaproteobacteria</taxon>
        <taxon>Maricaulales</taxon>
        <taxon>Maricaulaceae</taxon>
        <taxon>Marinicauda</taxon>
    </lineage>
</organism>
<dbReference type="GO" id="GO:0004190">
    <property type="term" value="F:aspartic-type endopeptidase activity"/>
    <property type="evidence" value="ECO:0007669"/>
    <property type="project" value="InterPro"/>
</dbReference>
<feature type="signal peptide" evidence="2">
    <location>
        <begin position="1"/>
        <end position="22"/>
    </location>
</feature>
<accession>A0A4S2GWQ9</accession>
<gene>
    <name evidence="3" type="ORF">E5163_15780</name>
</gene>
<dbReference type="AlphaFoldDB" id="A0A4S2GWQ9"/>
<comment type="caution">
    <text evidence="3">The sequence shown here is derived from an EMBL/GenBank/DDBJ whole genome shotgun (WGS) entry which is preliminary data.</text>
</comment>
<dbReference type="Proteomes" id="UP000308054">
    <property type="component" value="Unassembled WGS sequence"/>
</dbReference>
<sequence length="299" mass="31980">MFSPSALLAALVVAATPSPDTAAMHTTPSGHYAVEVSIRGEGPWPFIVDTGASHTAIVQPLAEHFGFVSRFERTDDVQALTNRFRAERFLLEEVRFGRSRLAELDTVVVPIAPDAELSAYGLLGADAFGEGRIAIDFARSRLELDAEPTSHDDARIDPQTGLVFATARLSGVRGTVNVLVDSGSPRTMVNRELARRLNRGGVVISMNVGGVTGSLIETEAVRLERVRLGGLCVARVAALEAELDIFTALGWQDEPAMVAGLDVIGDSRILIDRGARTVQLDPGPGGPECRSTRIQREAS</sequence>
<name>A0A4S2GWQ9_9PROT</name>
<evidence type="ECO:0000256" key="1">
    <source>
        <dbReference type="SAM" id="MobiDB-lite"/>
    </source>
</evidence>
<dbReference type="PROSITE" id="PS00141">
    <property type="entry name" value="ASP_PROTEASE"/>
    <property type="match status" value="1"/>
</dbReference>
<dbReference type="GO" id="GO:0006508">
    <property type="term" value="P:proteolysis"/>
    <property type="evidence" value="ECO:0007669"/>
    <property type="project" value="InterPro"/>
</dbReference>
<keyword evidence="2" id="KW-0732">Signal</keyword>
<proteinExistence type="predicted"/>